<comment type="catalytic activity">
    <reaction evidence="5">
        <text>UDP-N-acetyl-alpha-D-mannosamine + N-acetyl-alpha-D-glucosaminyl-di-trans,octa-cis-undecaprenyl diphosphate = N-acetyl-beta-D-mannosaminyl-(1-&gt;4)-N-acetyl-alpha-D-glucosaminyl di-trans,octa-cis-undecaprenyl diphosphate + UDP + H(+)</text>
        <dbReference type="Rhea" id="RHEA:16053"/>
        <dbReference type="ChEBI" id="CHEBI:15378"/>
        <dbReference type="ChEBI" id="CHEBI:58223"/>
        <dbReference type="ChEBI" id="CHEBI:62959"/>
        <dbReference type="ChEBI" id="CHEBI:68623"/>
        <dbReference type="ChEBI" id="CHEBI:132210"/>
        <dbReference type="EC" id="2.4.1.187"/>
    </reaction>
</comment>
<name>A0A4P6ZJ29_9LACO</name>
<keyword evidence="4 5" id="KW-0961">Cell wall biogenesis/degradation</keyword>
<dbReference type="GO" id="GO:0071555">
    <property type="term" value="P:cell wall organization"/>
    <property type="evidence" value="ECO:0007669"/>
    <property type="project" value="UniProtKB-KW"/>
</dbReference>
<comment type="function">
    <text evidence="5">Catalyzes the conversion of GlcNAc-PP-undecaprenol into ManNAc-GlcNAc-PP-undecaprenol, the first committed lipid intermediate in the de novo synthesis of teichoic acid.</text>
</comment>
<evidence type="ECO:0000256" key="4">
    <source>
        <dbReference type="ARBA" id="ARBA00023316"/>
    </source>
</evidence>
<evidence type="ECO:0000313" key="6">
    <source>
        <dbReference type="EMBL" id="QBP17725.1"/>
    </source>
</evidence>
<evidence type="ECO:0000256" key="1">
    <source>
        <dbReference type="ARBA" id="ARBA00022676"/>
    </source>
</evidence>
<dbReference type="GO" id="GO:0047244">
    <property type="term" value="F:N-acetylglucosaminyldiphosphoundecaprenol N-acetyl-beta-D-mannosaminyltransferase activity"/>
    <property type="evidence" value="ECO:0007669"/>
    <property type="project" value="UniProtKB-UniRule"/>
</dbReference>
<dbReference type="InterPro" id="IPR004629">
    <property type="entry name" value="WecG_TagA_CpsF"/>
</dbReference>
<keyword evidence="2 5" id="KW-0808">Transferase</keyword>
<organism evidence="6 7">
    <name type="scientific">Acetilactobacillus jinshanensis</name>
    <dbReference type="NCBI Taxonomy" id="1720083"/>
    <lineage>
        <taxon>Bacteria</taxon>
        <taxon>Bacillati</taxon>
        <taxon>Bacillota</taxon>
        <taxon>Bacilli</taxon>
        <taxon>Lactobacillales</taxon>
        <taxon>Lactobacillaceae</taxon>
        <taxon>Acetilactobacillus</taxon>
    </lineage>
</organism>
<sequence>MIIHRTRILGVNFVNTSFKKFTDVIEQRIQHHQNTFIVTANPEIVIYANQHSSYNQLIKRADYITPDGIGIVKAAKILNDPMPGRISGFDLFVQFLKWGNEHHKSIYLLGSHQAVIDDLIKVIHHRWPNLAILGSHNGYFSDSRAITKQIQVKQPDMVFVALGYPKQEAFINRYRKLSNSLWIGIGGSFDVLSGHTKRAPQFWINHHVEWLYRLLKQPQRIGRMMSLPRFLIDVYKQKMTKPK</sequence>
<keyword evidence="1 5" id="KW-0328">Glycosyltransferase</keyword>
<dbReference type="Proteomes" id="UP000294321">
    <property type="component" value="Chromosome"/>
</dbReference>
<dbReference type="UniPathway" id="UPA00632"/>
<evidence type="ECO:0000256" key="2">
    <source>
        <dbReference type="ARBA" id="ARBA00022679"/>
    </source>
</evidence>
<dbReference type="EMBL" id="CP034726">
    <property type="protein sequence ID" value="QBP17725.1"/>
    <property type="molecule type" value="Genomic_DNA"/>
</dbReference>
<gene>
    <name evidence="6" type="ORF">ELX58_00715</name>
</gene>
<dbReference type="HAMAP" id="MF_02070">
    <property type="entry name" value="TagA_TarA"/>
    <property type="match status" value="1"/>
</dbReference>
<dbReference type="PANTHER" id="PTHR34136">
    <property type="match status" value="1"/>
</dbReference>
<proteinExistence type="inferred from homology"/>
<dbReference type="GO" id="GO:0019350">
    <property type="term" value="P:teichoic acid biosynthetic process"/>
    <property type="evidence" value="ECO:0007669"/>
    <property type="project" value="UniProtKB-UniRule"/>
</dbReference>
<dbReference type="InterPro" id="IPR034714">
    <property type="entry name" value="TagA_TarA"/>
</dbReference>
<dbReference type="AlphaFoldDB" id="A0A4P6ZJ29"/>
<protein>
    <recommendedName>
        <fullName evidence="5">N-acetylglucosaminyldiphosphoundecaprenol N-acetyl-beta-D-mannosaminyltransferase</fullName>
        <ecNumber evidence="5">2.4.1.187</ecNumber>
    </recommendedName>
    <alternativeName>
        <fullName evidence="5">N-acetylmannosaminyltransferase</fullName>
    </alternativeName>
    <alternativeName>
        <fullName evidence="5">UDP-N-acetylmannosamine transferase</fullName>
    </alternativeName>
    <alternativeName>
        <fullName evidence="5">UDP-N-acetylmannosamine:N-acetylglucosaminyl pyrophosphorylundecaprenol N-acetylmannosaminyltransferase</fullName>
    </alternativeName>
</protein>
<dbReference type="PANTHER" id="PTHR34136:SF1">
    <property type="entry name" value="UDP-N-ACETYL-D-MANNOSAMINURONIC ACID TRANSFERASE"/>
    <property type="match status" value="1"/>
</dbReference>
<evidence type="ECO:0000313" key="7">
    <source>
        <dbReference type="Proteomes" id="UP000294321"/>
    </source>
</evidence>
<dbReference type="CDD" id="cd06533">
    <property type="entry name" value="Glyco_transf_WecG_TagA"/>
    <property type="match status" value="1"/>
</dbReference>
<accession>A0A4P6ZJ29</accession>
<comment type="pathway">
    <text evidence="5">Cell wall biogenesis; teichoic acid biosynthesis.</text>
</comment>
<reference evidence="7" key="1">
    <citation type="submission" date="2018-12" db="EMBL/GenBank/DDBJ databases">
        <title>A new species of lactobacillus.</title>
        <authorList>
            <person name="Jian Y."/>
            <person name="Xin L."/>
            <person name="Hong Z.J."/>
            <person name="Ming L.Z."/>
            <person name="Hong X.Z."/>
        </authorList>
    </citation>
    <scope>NUCLEOTIDE SEQUENCE [LARGE SCALE GENOMIC DNA]</scope>
    <source>
        <strain evidence="7">HSLZ-75</strain>
    </source>
</reference>
<dbReference type="OrthoDB" id="9771846at2"/>
<dbReference type="Pfam" id="PF03808">
    <property type="entry name" value="Glyco_tran_WecG"/>
    <property type="match status" value="1"/>
</dbReference>
<dbReference type="EC" id="2.4.1.187" evidence="5"/>
<keyword evidence="3 5" id="KW-0777">Teichoic acid biosynthesis</keyword>
<evidence type="ECO:0000256" key="3">
    <source>
        <dbReference type="ARBA" id="ARBA00022944"/>
    </source>
</evidence>
<evidence type="ECO:0000256" key="5">
    <source>
        <dbReference type="HAMAP-Rule" id="MF_02070"/>
    </source>
</evidence>
<dbReference type="KEGG" id="lji:ELX58_00715"/>
<dbReference type="NCBIfam" id="TIGR00696">
    <property type="entry name" value="wecG_tagA_cpsF"/>
    <property type="match status" value="1"/>
</dbReference>
<comment type="similarity">
    <text evidence="5">Belongs to the glycosyltransferase 26 family. TagA/TarA subfamily.</text>
</comment>
<keyword evidence="7" id="KW-1185">Reference proteome</keyword>